<evidence type="ECO:0000256" key="1">
    <source>
        <dbReference type="ARBA" id="ARBA00022690"/>
    </source>
</evidence>
<keyword evidence="5" id="KW-1185">Reference proteome</keyword>
<evidence type="ECO:0000256" key="3">
    <source>
        <dbReference type="SAM" id="MobiDB-lite"/>
    </source>
</evidence>
<proteinExistence type="predicted"/>
<comment type="caution">
    <text evidence="4">The sequence shown here is derived from an EMBL/GenBank/DDBJ whole genome shotgun (WGS) entry which is preliminary data.</text>
</comment>
<dbReference type="EMBL" id="JAPNKA010000001">
    <property type="protein sequence ID" value="MCY1077577.1"/>
    <property type="molecule type" value="Genomic_DNA"/>
</dbReference>
<dbReference type="SUPFAM" id="SSF141066">
    <property type="entry name" value="ICP-like"/>
    <property type="match status" value="1"/>
</dbReference>
<evidence type="ECO:0000256" key="2">
    <source>
        <dbReference type="ARBA" id="ARBA00022704"/>
    </source>
</evidence>
<dbReference type="Proteomes" id="UP001207654">
    <property type="component" value="Unassembled WGS sequence"/>
</dbReference>
<feature type="compositionally biased region" description="Low complexity" evidence="3">
    <location>
        <begin position="61"/>
        <end position="91"/>
    </location>
</feature>
<dbReference type="InterPro" id="IPR036331">
    <property type="entry name" value="Chagasin-like_sf"/>
</dbReference>
<feature type="region of interest" description="Disordered" evidence="3">
    <location>
        <begin position="42"/>
        <end position="162"/>
    </location>
</feature>
<keyword evidence="2" id="KW-0789">Thiol protease inhibitor</keyword>
<reference evidence="4 5" key="1">
    <citation type="submission" date="2022-11" db="EMBL/GenBank/DDBJ databases">
        <title>Minimal conservation of predation-associated metabolite biosynthetic gene clusters underscores biosynthetic potential of Myxococcota including descriptions for ten novel species: Archangium lansinium sp. nov., Myxococcus landrumus sp. nov., Nannocystis bai.</title>
        <authorList>
            <person name="Ahearne A."/>
            <person name="Stevens C."/>
            <person name="Phillips K."/>
        </authorList>
    </citation>
    <scope>NUCLEOTIDE SEQUENCE [LARGE SCALE GENOMIC DNA]</scope>
    <source>
        <strain evidence="4 5">MIWBW</strain>
    </source>
</reference>
<accession>A0ABT4A7G1</accession>
<feature type="compositionally biased region" description="Basic and acidic residues" evidence="3">
    <location>
        <begin position="121"/>
        <end position="141"/>
    </location>
</feature>
<dbReference type="Gene3D" id="2.60.40.2020">
    <property type="match status" value="1"/>
</dbReference>
<sequence length="479" mass="50460">MAKPRSGAKKATPAAKKVKSTKPGVLKSASKSVAKAAAKLVTKKAAGSAKQEKAPAEKKAAPAAAKNAAAKAATKVKEVATAATKIAAKTAAKVKEVAAPKAKEKEPAPKVKEAPPAPAPKGKEAPAPKAKEPAPKGKGREVPVAPPAAEKPRPRATKLPPMAEPLNKRDLEQLLTAGTGRGVVGEGSLKGRLTVIDGLPNLVVVGRDKRELTFILQGPDQEVLPAYMDHKVSVSGLIKKTTNYGGTVDVRKFSAKKPEVEEPTPEPVEAEVRLRYLSPGEVSQVVSAGMGAGMKGFAALRGNLEMTGDEFVLVVSNGGTRQQVSYILEGKGAKGLRKFLGHTLAVTGVVDKSSGWGGRIDVENVEPRPSEARPISREGLESVHVEGEQPANIDVKLNHAFTLRLPEQAGFTWAIEPTAAKRVGLREANFEPASDGAATREFFFTPRNPGTSEVEFFLAKAFNPGQVERSFKLTVNVKP</sequence>
<protein>
    <submittedName>
        <fullName evidence="4">Protease inhibitor I42 family protein</fullName>
    </submittedName>
</protein>
<feature type="region of interest" description="Disordered" evidence="3">
    <location>
        <begin position="1"/>
        <end position="30"/>
    </location>
</feature>
<evidence type="ECO:0000313" key="4">
    <source>
        <dbReference type="EMBL" id="MCY1077577.1"/>
    </source>
</evidence>
<evidence type="ECO:0000313" key="5">
    <source>
        <dbReference type="Proteomes" id="UP001207654"/>
    </source>
</evidence>
<feature type="compositionally biased region" description="Low complexity" evidence="3">
    <location>
        <begin position="9"/>
        <end position="30"/>
    </location>
</feature>
<gene>
    <name evidence="4" type="ORF">OV287_24200</name>
</gene>
<dbReference type="GO" id="GO:0030414">
    <property type="term" value="F:peptidase inhibitor activity"/>
    <property type="evidence" value="ECO:0007669"/>
    <property type="project" value="UniProtKB-KW"/>
</dbReference>
<keyword evidence="1 4" id="KW-0646">Protease inhibitor</keyword>
<feature type="compositionally biased region" description="Basic and acidic residues" evidence="3">
    <location>
        <begin position="93"/>
        <end position="113"/>
    </location>
</feature>
<name>A0ABT4A7G1_9BACT</name>
<organism evidence="4 5">
    <name type="scientific">Archangium lansingense</name>
    <dbReference type="NCBI Taxonomy" id="2995310"/>
    <lineage>
        <taxon>Bacteria</taxon>
        <taxon>Pseudomonadati</taxon>
        <taxon>Myxococcota</taxon>
        <taxon>Myxococcia</taxon>
        <taxon>Myxococcales</taxon>
        <taxon>Cystobacterineae</taxon>
        <taxon>Archangiaceae</taxon>
        <taxon>Archangium</taxon>
    </lineage>
</organism>
<feature type="compositionally biased region" description="Basic and acidic residues" evidence="3">
    <location>
        <begin position="50"/>
        <end position="60"/>
    </location>
</feature>
<dbReference type="RefSeq" id="WP_267536399.1">
    <property type="nucleotide sequence ID" value="NZ_JAPNKA010000001.1"/>
</dbReference>